<organism evidence="6 7">
    <name type="scientific">Candidatus Stercoripulliclostridium merdipullorum</name>
    <dbReference type="NCBI Taxonomy" id="2840952"/>
    <lineage>
        <taxon>Bacteria</taxon>
        <taxon>Bacillati</taxon>
        <taxon>Bacillota</taxon>
        <taxon>Clostridia</taxon>
        <taxon>Eubacteriales</taxon>
        <taxon>Candidatus Stercoripulliclostridium</taxon>
    </lineage>
</organism>
<evidence type="ECO:0000256" key="4">
    <source>
        <dbReference type="SAM" id="SignalP"/>
    </source>
</evidence>
<evidence type="ECO:0000313" key="7">
    <source>
        <dbReference type="Proteomes" id="UP000886891"/>
    </source>
</evidence>
<dbReference type="GO" id="GO:0005576">
    <property type="term" value="C:extracellular region"/>
    <property type="evidence" value="ECO:0007669"/>
    <property type="project" value="TreeGrafter"/>
</dbReference>
<dbReference type="CDD" id="cd00551">
    <property type="entry name" value="AmyAc_family"/>
    <property type="match status" value="1"/>
</dbReference>
<dbReference type="AlphaFoldDB" id="A0A9D1SXC0"/>
<feature type="signal peptide" evidence="4">
    <location>
        <begin position="1"/>
        <end position="28"/>
    </location>
</feature>
<dbReference type="InterPro" id="IPR017853">
    <property type="entry name" value="GH"/>
</dbReference>
<dbReference type="SUPFAM" id="SSF51445">
    <property type="entry name" value="(Trans)glycosidases"/>
    <property type="match status" value="1"/>
</dbReference>
<evidence type="ECO:0000256" key="1">
    <source>
        <dbReference type="ARBA" id="ARBA00022801"/>
    </source>
</evidence>
<evidence type="ECO:0000313" key="6">
    <source>
        <dbReference type="EMBL" id="HIV00518.1"/>
    </source>
</evidence>
<dbReference type="Gene3D" id="3.20.20.80">
    <property type="entry name" value="Glycosidases"/>
    <property type="match status" value="1"/>
</dbReference>
<sequence>MKKRRVKIIGGITLSILLAVAVLLSGCADDTPPTDPGDESGAPSSDYVYDPRVNRGKLIRRPDGYLSVGGEGTPLMLRGVNLGGWLIQENWMCPIEGADNEWANLNTVEVLEERGFSAGEIEALFGIYRDNWLTEADLDRIAAAGCNVVRVPFWYRNFMKNEQGDWIDDNLDAIDGFRRLDWVIAEAKERGMYVILDMHGVPGGQSFNHSCGTLGSNKIYSDPTCRQAMKKLWVTIAERYKNESAVAAYDIMNEPHNNDEAYREDPAWRDIWSPQSWEEYNAVYDEMIEAIRAVDPVHVITVEGIWRIGNLPDPEKAGWSNMMYQVHLYDDTTTFRGLAKQMSLYAGLYGVAGYVGEFSNPDGYEICEANDLHWTSWTYKGGKGFFGDWFWYYGSPEAVDPYTDDYDTIARKWGAAIRTETMQENSALIETIKGICLKAD</sequence>
<dbReference type="Proteomes" id="UP000886891">
    <property type="component" value="Unassembled WGS sequence"/>
</dbReference>
<dbReference type="InterPro" id="IPR050386">
    <property type="entry name" value="Glycosyl_hydrolase_5"/>
</dbReference>
<dbReference type="GO" id="GO:0008422">
    <property type="term" value="F:beta-glucosidase activity"/>
    <property type="evidence" value="ECO:0007669"/>
    <property type="project" value="TreeGrafter"/>
</dbReference>
<dbReference type="PROSITE" id="PS51257">
    <property type="entry name" value="PROKAR_LIPOPROTEIN"/>
    <property type="match status" value="1"/>
</dbReference>
<feature type="domain" description="Glycoside hydrolase family 5" evidence="5">
    <location>
        <begin position="127"/>
        <end position="379"/>
    </location>
</feature>
<reference evidence="6" key="1">
    <citation type="submission" date="2020-10" db="EMBL/GenBank/DDBJ databases">
        <authorList>
            <person name="Gilroy R."/>
        </authorList>
    </citation>
    <scope>NUCLEOTIDE SEQUENCE</scope>
    <source>
        <strain evidence="6">23406</strain>
    </source>
</reference>
<dbReference type="GO" id="GO:0009986">
    <property type="term" value="C:cell surface"/>
    <property type="evidence" value="ECO:0007669"/>
    <property type="project" value="TreeGrafter"/>
</dbReference>
<name>A0A9D1SXC0_9FIRM</name>
<feature type="chain" id="PRO_5038646351" evidence="4">
    <location>
        <begin position="29"/>
        <end position="440"/>
    </location>
</feature>
<comment type="similarity">
    <text evidence="3">Belongs to the glycosyl hydrolase 5 (cellulase A) family.</text>
</comment>
<comment type="caution">
    <text evidence="6">The sequence shown here is derived from an EMBL/GenBank/DDBJ whole genome shotgun (WGS) entry which is preliminary data.</text>
</comment>
<dbReference type="PANTHER" id="PTHR31297:SF42">
    <property type="entry name" value="GLYCOSIDE HYDROLASE FAMILY 5 DOMAIN-CONTAINING PROTEIN"/>
    <property type="match status" value="1"/>
</dbReference>
<protein>
    <submittedName>
        <fullName evidence="6">Cellulase family glycosylhydrolase</fullName>
    </submittedName>
</protein>
<dbReference type="GO" id="GO:0009251">
    <property type="term" value="P:glucan catabolic process"/>
    <property type="evidence" value="ECO:0007669"/>
    <property type="project" value="TreeGrafter"/>
</dbReference>
<gene>
    <name evidence="6" type="ORF">IAB14_05340</name>
</gene>
<dbReference type="InterPro" id="IPR001547">
    <property type="entry name" value="Glyco_hydro_5"/>
</dbReference>
<evidence type="ECO:0000259" key="5">
    <source>
        <dbReference type="Pfam" id="PF00150"/>
    </source>
</evidence>
<keyword evidence="4" id="KW-0732">Signal</keyword>
<proteinExistence type="inferred from homology"/>
<reference evidence="6" key="2">
    <citation type="journal article" date="2021" name="PeerJ">
        <title>Extensive microbial diversity within the chicken gut microbiome revealed by metagenomics and culture.</title>
        <authorList>
            <person name="Gilroy R."/>
            <person name="Ravi A."/>
            <person name="Getino M."/>
            <person name="Pursley I."/>
            <person name="Horton D.L."/>
            <person name="Alikhan N.F."/>
            <person name="Baker D."/>
            <person name="Gharbi K."/>
            <person name="Hall N."/>
            <person name="Watson M."/>
            <person name="Adriaenssens E.M."/>
            <person name="Foster-Nyarko E."/>
            <person name="Jarju S."/>
            <person name="Secka A."/>
            <person name="Antonio M."/>
            <person name="Oren A."/>
            <person name="Chaudhuri R.R."/>
            <person name="La Ragione R."/>
            <person name="Hildebrand F."/>
            <person name="Pallen M.J."/>
        </authorList>
    </citation>
    <scope>NUCLEOTIDE SEQUENCE</scope>
    <source>
        <strain evidence="6">23406</strain>
    </source>
</reference>
<dbReference type="Pfam" id="PF00150">
    <property type="entry name" value="Cellulase"/>
    <property type="match status" value="1"/>
</dbReference>
<keyword evidence="2 3" id="KW-0326">Glycosidase</keyword>
<keyword evidence="1 3" id="KW-0378">Hydrolase</keyword>
<evidence type="ECO:0000256" key="3">
    <source>
        <dbReference type="RuleBase" id="RU361153"/>
    </source>
</evidence>
<dbReference type="PANTHER" id="PTHR31297">
    <property type="entry name" value="GLUCAN ENDO-1,6-BETA-GLUCOSIDASE B"/>
    <property type="match status" value="1"/>
</dbReference>
<dbReference type="EMBL" id="DVOH01000038">
    <property type="protein sequence ID" value="HIV00518.1"/>
    <property type="molecule type" value="Genomic_DNA"/>
</dbReference>
<accession>A0A9D1SXC0</accession>
<evidence type="ECO:0000256" key="2">
    <source>
        <dbReference type="ARBA" id="ARBA00023295"/>
    </source>
</evidence>